<dbReference type="EMBL" id="CP012029">
    <property type="protein sequence ID" value="ALO24765.1"/>
    <property type="molecule type" value="Genomic_DNA"/>
</dbReference>
<dbReference type="Proteomes" id="UP000058857">
    <property type="component" value="Chromosome 1"/>
</dbReference>
<accession>A0A0S2IMS0</accession>
<evidence type="ECO:0000313" key="2">
    <source>
        <dbReference type="Proteomes" id="UP000058857"/>
    </source>
</evidence>
<organism evidence="1">
    <name type="scientific">Leptospira borgpetersenii serovar Ballum</name>
    <dbReference type="NCBI Taxonomy" id="280505"/>
    <lineage>
        <taxon>Bacteria</taxon>
        <taxon>Pseudomonadati</taxon>
        <taxon>Spirochaetota</taxon>
        <taxon>Spirochaetia</taxon>
        <taxon>Leptospirales</taxon>
        <taxon>Leptospiraceae</taxon>
        <taxon>Leptospira</taxon>
    </lineage>
</organism>
<reference evidence="1 2" key="1">
    <citation type="journal article" date="2015" name="PLoS Negl. Trop. Dis.">
        <title>Distribution of Plasmids in Distinct Leptospira Pathogenic Species.</title>
        <authorList>
            <person name="Wang Y."/>
            <person name="Zhuang X."/>
            <person name="Zhong Y."/>
            <person name="Zhang C."/>
            <person name="Zhang Y."/>
            <person name="Zeng L."/>
            <person name="Zhu Y."/>
            <person name="He P."/>
            <person name="Dong K."/>
            <person name="Pal U."/>
            <person name="Guo X."/>
            <person name="Qin J."/>
        </authorList>
    </citation>
    <scope>NUCLEOTIDE SEQUENCE [LARGE SCALE GENOMIC DNA]</scope>
    <source>
        <strain evidence="1 2">56604</strain>
    </source>
</reference>
<protein>
    <submittedName>
        <fullName evidence="1">Uncharacterized protein</fullName>
    </submittedName>
</protein>
<proteinExistence type="predicted"/>
<evidence type="ECO:0000313" key="1">
    <source>
        <dbReference type="EMBL" id="ALO24765.1"/>
    </source>
</evidence>
<sequence>MSWVEIFEVLKLRSKGIFSFVFSICCVIEKSRGSAFDWRDETDLYPELKYAEKLVQDELQSLHANQVIKQKTGT</sequence>
<gene>
    <name evidence="1" type="ORF">LBBP_00408</name>
</gene>
<name>A0A0S2IMS0_LEPBO</name>
<dbReference type="AlphaFoldDB" id="A0A0S2IMS0"/>